<dbReference type="Gene3D" id="3.10.290.10">
    <property type="entry name" value="RNA-binding S4 domain"/>
    <property type="match status" value="1"/>
</dbReference>
<dbReference type="HAMAP" id="MF_02006">
    <property type="entry name" value="Tyr_tRNA_synth_type1"/>
    <property type="match status" value="1"/>
</dbReference>
<evidence type="ECO:0000256" key="2">
    <source>
        <dbReference type="ARBA" id="ARBA00004141"/>
    </source>
</evidence>
<evidence type="ECO:0000256" key="3">
    <source>
        <dbReference type="ARBA" id="ARBA00004173"/>
    </source>
</evidence>
<comment type="similarity">
    <text evidence="4 25">Belongs to the class-I aminoacyl-tRNA synthetase family.</text>
</comment>
<evidence type="ECO:0000256" key="20">
    <source>
        <dbReference type="ARBA" id="ARBA00033323"/>
    </source>
</evidence>
<feature type="transmembrane region" description="Helical" evidence="27">
    <location>
        <begin position="591"/>
        <end position="611"/>
    </location>
</feature>
<evidence type="ECO:0000256" key="1">
    <source>
        <dbReference type="ARBA" id="ARBA00002025"/>
    </source>
</evidence>
<dbReference type="InterPro" id="IPR024088">
    <property type="entry name" value="Tyr-tRNA-ligase_bac-type"/>
</dbReference>
<comment type="caution">
    <text evidence="30">The sequence shown here is derived from an EMBL/GenBank/DDBJ whole genome shotgun (WGS) entry which is preliminary data.</text>
</comment>
<evidence type="ECO:0000259" key="28">
    <source>
        <dbReference type="PROSITE" id="PS51371"/>
    </source>
</evidence>
<sequence length="1106" mass="120794">MAFAPANCCRTLLFATTRLASPLLLRHLPPLSYNTRLYSSRGNVVQILEERGLLDSLTADSLRRPDSPSLRVYCGFDPTADSLHIGNLLGLIVLSWFLRCGHRAVALVGGATGRVGDPSGKSLERPQLDLASLDRNVAAISASILTILERVSPPTASPPSAAAVAILNNYDWWKDVKLLDFLRDVGRHARVGAMMSKESVRRRLESEQGMSYTEFTYQLLQGYDFLHLFRDEGVNVQIGGSDQWGNITAGTDLIRRILQTEGAYGLTFPLLLKSDGTKFGKSEDGAVWLSPSLLSPYQFYQYFFSISDADVVRFLKILTFLPMDEISKIEIEMQSPGYSPNSAQRRLSAEVTRFVHGDEGLAEALKATEALRPGAETKLDSKTIESIAEDVPSFSLPQDKVLDISLVDLSVCTGLLESKSAARRLLKQGGLYLNNNRVDSEAKKIEADDIVDGKIPALAVENTQLHLSCFLSPIKGLGRLLHSLSRLVCGGLMSGLTLGLMSLSLVDLEVLIKAGKPEDRKNAEKILPIVKNQHLLLCTLLICNALAMEALPIFVDSLLPAWGAVLISVTLILAFGEIIPQAVCSRYGLNIGARLSVVVRLLVIIVFPLSYPISLYCTYHKLLDLLLGKGHSALLRRAELKTLVDMHGNEAGKGGELSHNETTIISGALDLTAKTAKDAMTPLSSVFSLDLNAKLDNDTMGLILSNGHSRVPVYLGSPGNIVGLVLVKNLIKSRPEDGTPIRNLTIRRIPRVHECLPLYDILNQFQKGQSHMAAVVKSTTPLNDVIECASSKSNSAQRQTDRTINVDCLVSIPHRDEEVLGIITMEDVLEELLQEPIYDETDDYVDLHNQIKINLITNGKMSSQSPGKLRTPTASPYSSSHQTPFSYHQTAMTRSPLSPYIQSPISRPHISSSTGNSAPASPAGIKRPQGSPSIYNQIAPSHITRPSPWPQIHRLLLTNRPETPFPSARKWQLQSGAKGFTSIPNGGESVSRKGENSGGGDDDDEDKISDAVWERMIKRILSSVGVPLAIGFALLKGFDVVIENGSWNVPKWLPFVTTFFTFGASALGIAYGSLSTSLNEAEEGSLLGFEQLQKNWVEMWKEADAA</sequence>
<evidence type="ECO:0000256" key="22">
    <source>
        <dbReference type="PROSITE-ProRule" id="PRU00182"/>
    </source>
</evidence>
<comment type="catalytic activity">
    <reaction evidence="21 25">
        <text>tRNA(Tyr) + L-tyrosine + ATP = L-tyrosyl-tRNA(Tyr) + AMP + diphosphate + H(+)</text>
        <dbReference type="Rhea" id="RHEA:10220"/>
        <dbReference type="Rhea" id="RHEA-COMP:9706"/>
        <dbReference type="Rhea" id="RHEA-COMP:9707"/>
        <dbReference type="ChEBI" id="CHEBI:15378"/>
        <dbReference type="ChEBI" id="CHEBI:30616"/>
        <dbReference type="ChEBI" id="CHEBI:33019"/>
        <dbReference type="ChEBI" id="CHEBI:58315"/>
        <dbReference type="ChEBI" id="CHEBI:78442"/>
        <dbReference type="ChEBI" id="CHEBI:78536"/>
        <dbReference type="ChEBI" id="CHEBI:456215"/>
        <dbReference type="EC" id="6.1.1.1"/>
    </reaction>
</comment>
<feature type="compositionally biased region" description="Polar residues" evidence="26">
    <location>
        <begin position="859"/>
        <end position="919"/>
    </location>
</feature>
<dbReference type="Pfam" id="PF11947">
    <property type="entry name" value="DUF3464"/>
    <property type="match status" value="1"/>
</dbReference>
<dbReference type="PROSITE" id="PS00178">
    <property type="entry name" value="AA_TRNA_LIGASE_I"/>
    <property type="match status" value="1"/>
</dbReference>
<keyword evidence="31" id="KW-1185">Reference proteome</keyword>
<dbReference type="AlphaFoldDB" id="A0A8X8W4L3"/>
<dbReference type="InterPro" id="IPR036986">
    <property type="entry name" value="S4_RNA-bd_sf"/>
</dbReference>
<dbReference type="InterPro" id="IPR002307">
    <property type="entry name" value="Tyr-tRNA-ligase"/>
</dbReference>
<evidence type="ECO:0000256" key="5">
    <source>
        <dbReference type="ARBA" id="ARBA00013160"/>
    </source>
</evidence>
<keyword evidence="17 24" id="KW-0472">Membrane</keyword>
<evidence type="ECO:0000256" key="27">
    <source>
        <dbReference type="SAM" id="Phobius"/>
    </source>
</evidence>
<evidence type="ECO:0000256" key="25">
    <source>
        <dbReference type="RuleBase" id="RU361234"/>
    </source>
</evidence>
<evidence type="ECO:0000256" key="8">
    <source>
        <dbReference type="ARBA" id="ARBA00022737"/>
    </source>
</evidence>
<evidence type="ECO:0000256" key="15">
    <source>
        <dbReference type="ARBA" id="ARBA00023122"/>
    </source>
</evidence>
<dbReference type="InterPro" id="IPR001412">
    <property type="entry name" value="aa-tRNA-synth_I_CS"/>
</dbReference>
<keyword evidence="16" id="KW-0496">Mitochondrion</keyword>
<name>A0A8X8W4L3_SALSN</name>
<evidence type="ECO:0000313" key="31">
    <source>
        <dbReference type="Proteomes" id="UP000298416"/>
    </source>
</evidence>
<comment type="function">
    <text evidence="1">Catalyzes the attachment of tyrosine to tRNA(Tyr) in a two-step reaction: tyrosine is first activated by ATP to form Tyr-AMP and then transferred to the acceptor end of tRNA(Tyr).</text>
</comment>
<evidence type="ECO:0000256" key="14">
    <source>
        <dbReference type="ARBA" id="ARBA00022989"/>
    </source>
</evidence>
<dbReference type="Gene3D" id="3.10.580.10">
    <property type="entry name" value="CBS-domain"/>
    <property type="match status" value="1"/>
</dbReference>
<proteinExistence type="inferred from homology"/>
<dbReference type="FunFam" id="3.10.290.10:FF:000014">
    <property type="entry name" value="Tyrosine--tRNA ligase"/>
    <property type="match status" value="1"/>
</dbReference>
<gene>
    <name evidence="30" type="ORF">SASPL_152921</name>
</gene>
<evidence type="ECO:0000256" key="4">
    <source>
        <dbReference type="ARBA" id="ARBA00005594"/>
    </source>
</evidence>
<dbReference type="GO" id="GO:0009791">
    <property type="term" value="P:post-embryonic development"/>
    <property type="evidence" value="ECO:0007669"/>
    <property type="project" value="UniProtKB-ARBA"/>
</dbReference>
<dbReference type="GO" id="GO:0009570">
    <property type="term" value="C:chloroplast stroma"/>
    <property type="evidence" value="ECO:0007669"/>
    <property type="project" value="TreeGrafter"/>
</dbReference>
<dbReference type="InterPro" id="IPR024107">
    <property type="entry name" value="Tyr-tRNA-ligase_bac_1"/>
</dbReference>
<feature type="region of interest" description="Disordered" evidence="26">
    <location>
        <begin position="977"/>
        <end position="1006"/>
    </location>
</feature>
<dbReference type="SUPFAM" id="SSF54631">
    <property type="entry name" value="CBS-domain pair"/>
    <property type="match status" value="1"/>
</dbReference>
<dbReference type="InterPro" id="IPR002550">
    <property type="entry name" value="CNNM"/>
</dbReference>
<feature type="compositionally biased region" description="Polar residues" evidence="26">
    <location>
        <begin position="930"/>
        <end position="939"/>
    </location>
</feature>
<dbReference type="EMBL" id="PNBA02000021">
    <property type="protein sequence ID" value="KAG6387729.1"/>
    <property type="molecule type" value="Genomic_DNA"/>
</dbReference>
<dbReference type="GO" id="GO:0016020">
    <property type="term" value="C:membrane"/>
    <property type="evidence" value="ECO:0007669"/>
    <property type="project" value="UniProtKB-SubCell"/>
</dbReference>
<feature type="region of interest" description="Disordered" evidence="26">
    <location>
        <begin position="859"/>
        <end position="947"/>
    </location>
</feature>
<evidence type="ECO:0000256" key="17">
    <source>
        <dbReference type="ARBA" id="ARBA00023136"/>
    </source>
</evidence>
<dbReference type="Gene3D" id="1.10.240.10">
    <property type="entry name" value="Tyrosyl-Transfer RNA Synthetase"/>
    <property type="match status" value="1"/>
</dbReference>
<keyword evidence="14 24" id="KW-1133">Transmembrane helix</keyword>
<evidence type="ECO:0000256" key="16">
    <source>
        <dbReference type="ARBA" id="ARBA00023128"/>
    </source>
</evidence>
<evidence type="ECO:0000256" key="6">
    <source>
        <dbReference type="ARBA" id="ARBA00022598"/>
    </source>
</evidence>
<dbReference type="PANTHER" id="PTHR11766">
    <property type="entry name" value="TYROSYL-TRNA SYNTHETASE"/>
    <property type="match status" value="1"/>
</dbReference>
<keyword evidence="19" id="KW-0325">Glycoprotein</keyword>
<dbReference type="GO" id="GO:0003723">
    <property type="term" value="F:RNA binding"/>
    <property type="evidence" value="ECO:0007669"/>
    <property type="project" value="UniProtKB-KW"/>
</dbReference>
<dbReference type="Pfam" id="PF00579">
    <property type="entry name" value="tRNA-synt_1b"/>
    <property type="match status" value="1"/>
</dbReference>
<dbReference type="SUPFAM" id="SSF55174">
    <property type="entry name" value="Alpha-L RNA-binding motif"/>
    <property type="match status" value="1"/>
</dbReference>
<dbReference type="GO" id="GO:0005524">
    <property type="term" value="F:ATP binding"/>
    <property type="evidence" value="ECO:0007669"/>
    <property type="project" value="UniProtKB-KW"/>
</dbReference>
<dbReference type="CDD" id="cd00805">
    <property type="entry name" value="TyrRS_core"/>
    <property type="match status" value="1"/>
</dbReference>
<dbReference type="SUPFAM" id="SSF52374">
    <property type="entry name" value="Nucleotidylyl transferase"/>
    <property type="match status" value="1"/>
</dbReference>
<dbReference type="PROSITE" id="PS50889">
    <property type="entry name" value="S4"/>
    <property type="match status" value="1"/>
</dbReference>
<keyword evidence="9 25" id="KW-0547">Nucleotide-binding</keyword>
<reference evidence="30" key="1">
    <citation type="submission" date="2018-01" db="EMBL/GenBank/DDBJ databases">
        <authorList>
            <person name="Mao J.F."/>
        </authorList>
    </citation>
    <scope>NUCLEOTIDE SEQUENCE</scope>
    <source>
        <strain evidence="30">Huo1</strain>
        <tissue evidence="30">Leaf</tissue>
    </source>
</reference>
<evidence type="ECO:0000256" key="18">
    <source>
        <dbReference type="ARBA" id="ARBA00023146"/>
    </source>
</evidence>
<comment type="subcellular location">
    <subcellularLocation>
        <location evidence="2">Membrane</location>
        <topology evidence="2">Multi-pass membrane protein</topology>
    </subcellularLocation>
    <subcellularLocation>
        <location evidence="3">Mitochondrion</location>
    </subcellularLocation>
</comment>
<evidence type="ECO:0000259" key="29">
    <source>
        <dbReference type="PROSITE" id="PS51846"/>
    </source>
</evidence>
<feature type="transmembrane region" description="Helical" evidence="27">
    <location>
        <begin position="561"/>
        <end position="579"/>
    </location>
</feature>
<dbReference type="InterPro" id="IPR002305">
    <property type="entry name" value="aa-tRNA-synth_Ic"/>
</dbReference>
<dbReference type="GO" id="GO:0048608">
    <property type="term" value="P:reproductive structure development"/>
    <property type="evidence" value="ECO:0007669"/>
    <property type="project" value="UniProtKB-ARBA"/>
</dbReference>
<accession>A0A8X8W4L3</accession>
<dbReference type="FunFam" id="3.10.580.10:FF:000015">
    <property type="entry name" value="DUF21 domain-containing protein"/>
    <property type="match status" value="1"/>
</dbReference>
<evidence type="ECO:0000256" key="12">
    <source>
        <dbReference type="ARBA" id="ARBA00022917"/>
    </source>
</evidence>
<keyword evidence="7 24" id="KW-0812">Transmembrane</keyword>
<feature type="domain" description="CNNM transmembrane" evidence="29">
    <location>
        <begin position="472"/>
        <end position="661"/>
    </location>
</feature>
<dbReference type="PANTHER" id="PTHR11766:SF0">
    <property type="entry name" value="TYROSINE--TRNA LIGASE, MITOCHONDRIAL"/>
    <property type="match status" value="1"/>
</dbReference>
<organism evidence="30">
    <name type="scientific">Salvia splendens</name>
    <name type="common">Scarlet sage</name>
    <dbReference type="NCBI Taxonomy" id="180675"/>
    <lineage>
        <taxon>Eukaryota</taxon>
        <taxon>Viridiplantae</taxon>
        <taxon>Streptophyta</taxon>
        <taxon>Embryophyta</taxon>
        <taxon>Tracheophyta</taxon>
        <taxon>Spermatophyta</taxon>
        <taxon>Magnoliopsida</taxon>
        <taxon>eudicotyledons</taxon>
        <taxon>Gunneridae</taxon>
        <taxon>Pentapetalae</taxon>
        <taxon>asterids</taxon>
        <taxon>lamiids</taxon>
        <taxon>Lamiales</taxon>
        <taxon>Lamiaceae</taxon>
        <taxon>Nepetoideae</taxon>
        <taxon>Mentheae</taxon>
        <taxon>Salviinae</taxon>
        <taxon>Salvia</taxon>
        <taxon>Salvia subgen. Calosphace</taxon>
        <taxon>core Calosphace</taxon>
    </lineage>
</organism>
<evidence type="ECO:0000256" key="13">
    <source>
        <dbReference type="ARBA" id="ARBA00022946"/>
    </source>
</evidence>
<dbReference type="PROSITE" id="PS51371">
    <property type="entry name" value="CBS"/>
    <property type="match status" value="1"/>
</dbReference>
<keyword evidence="8" id="KW-0677">Repeat</keyword>
<dbReference type="PROSITE" id="PS51846">
    <property type="entry name" value="CNNM"/>
    <property type="match status" value="1"/>
</dbReference>
<dbReference type="CDD" id="cd04590">
    <property type="entry name" value="CBS_pair_CorC_HlyC_assoc"/>
    <property type="match status" value="1"/>
</dbReference>
<dbReference type="Gene3D" id="3.40.50.620">
    <property type="entry name" value="HUPs"/>
    <property type="match status" value="1"/>
</dbReference>
<dbReference type="InterPro" id="IPR054608">
    <property type="entry name" value="SYY-like_C"/>
</dbReference>
<keyword evidence="13" id="KW-0809">Transit peptide</keyword>
<evidence type="ECO:0000256" key="11">
    <source>
        <dbReference type="ARBA" id="ARBA00022884"/>
    </source>
</evidence>
<dbReference type="InterPro" id="IPR021855">
    <property type="entry name" value="PAM68-like"/>
</dbReference>
<dbReference type="InterPro" id="IPR046342">
    <property type="entry name" value="CBS_dom_sf"/>
</dbReference>
<keyword evidence="6 25" id="KW-0436">Ligase</keyword>
<dbReference type="GO" id="GO:0004831">
    <property type="term" value="F:tyrosine-tRNA ligase activity"/>
    <property type="evidence" value="ECO:0007669"/>
    <property type="project" value="UniProtKB-EC"/>
</dbReference>
<evidence type="ECO:0000313" key="30">
    <source>
        <dbReference type="EMBL" id="KAG6387729.1"/>
    </source>
</evidence>
<dbReference type="CDD" id="cd00165">
    <property type="entry name" value="S4"/>
    <property type="match status" value="1"/>
</dbReference>
<evidence type="ECO:0000256" key="24">
    <source>
        <dbReference type="PROSITE-ProRule" id="PRU01193"/>
    </source>
</evidence>
<evidence type="ECO:0000256" key="10">
    <source>
        <dbReference type="ARBA" id="ARBA00022840"/>
    </source>
</evidence>
<dbReference type="FunFam" id="1.10.240.10:FF:000001">
    <property type="entry name" value="Tyrosine--tRNA ligase"/>
    <property type="match status" value="1"/>
</dbReference>
<evidence type="ECO:0000256" key="26">
    <source>
        <dbReference type="SAM" id="MobiDB-lite"/>
    </source>
</evidence>
<dbReference type="FunFam" id="3.40.50.620:FF:000158">
    <property type="entry name" value="Tyrosine--tRNA ligase"/>
    <property type="match status" value="1"/>
</dbReference>
<dbReference type="NCBIfam" id="TIGR00234">
    <property type="entry name" value="tyrS"/>
    <property type="match status" value="1"/>
</dbReference>
<evidence type="ECO:0000256" key="9">
    <source>
        <dbReference type="ARBA" id="ARBA00022741"/>
    </source>
</evidence>
<keyword evidence="10 25" id="KW-0067">ATP-binding</keyword>
<dbReference type="Proteomes" id="UP000298416">
    <property type="component" value="Unassembled WGS sequence"/>
</dbReference>
<feature type="transmembrane region" description="Helical" evidence="27">
    <location>
        <begin position="535"/>
        <end position="555"/>
    </location>
</feature>
<dbReference type="GO" id="GO:0005829">
    <property type="term" value="C:cytosol"/>
    <property type="evidence" value="ECO:0007669"/>
    <property type="project" value="TreeGrafter"/>
</dbReference>
<dbReference type="InterPro" id="IPR014729">
    <property type="entry name" value="Rossmann-like_a/b/a_fold"/>
</dbReference>
<dbReference type="Pfam" id="PF01595">
    <property type="entry name" value="CNNM"/>
    <property type="match status" value="1"/>
</dbReference>
<keyword evidence="15 23" id="KW-0129">CBS domain</keyword>
<keyword evidence="12 25" id="KW-0648">Protein biosynthesis</keyword>
<dbReference type="GO" id="GO:0005739">
    <property type="term" value="C:mitochondrion"/>
    <property type="evidence" value="ECO:0007669"/>
    <property type="project" value="UniProtKB-SubCell"/>
</dbReference>
<reference evidence="30" key="2">
    <citation type="submission" date="2020-08" db="EMBL/GenBank/DDBJ databases">
        <title>Plant Genome Project.</title>
        <authorList>
            <person name="Zhang R.-G."/>
        </authorList>
    </citation>
    <scope>NUCLEOTIDE SEQUENCE</scope>
    <source>
        <strain evidence="30">Huo1</strain>
        <tissue evidence="30">Leaf</tissue>
    </source>
</reference>
<evidence type="ECO:0000256" key="21">
    <source>
        <dbReference type="ARBA" id="ARBA00048248"/>
    </source>
</evidence>
<evidence type="ECO:0000256" key="7">
    <source>
        <dbReference type="ARBA" id="ARBA00022692"/>
    </source>
</evidence>
<dbReference type="Pfam" id="PF22421">
    <property type="entry name" value="SYY_C-terminal"/>
    <property type="match status" value="1"/>
</dbReference>
<dbReference type="InterPro" id="IPR000644">
    <property type="entry name" value="CBS_dom"/>
</dbReference>
<dbReference type="EC" id="6.1.1.1" evidence="5 25"/>
<dbReference type="PRINTS" id="PR01040">
    <property type="entry name" value="TRNASYNTHTYR"/>
</dbReference>
<dbReference type="InterPro" id="IPR044751">
    <property type="entry name" value="Ion_transp-like_CBS"/>
</dbReference>
<keyword evidence="18 25" id="KW-0030">Aminoacyl-tRNA synthetase</keyword>
<dbReference type="GO" id="GO:0006437">
    <property type="term" value="P:tyrosyl-tRNA aminoacylation"/>
    <property type="evidence" value="ECO:0007669"/>
    <property type="project" value="InterPro"/>
</dbReference>
<protein>
    <recommendedName>
        <fullName evidence="5 25">Tyrosine--tRNA ligase</fullName>
        <ecNumber evidence="5 25">6.1.1.1</ecNumber>
    </recommendedName>
    <alternativeName>
        <fullName evidence="20 25">Tyrosyl-tRNA synthetase</fullName>
    </alternativeName>
</protein>
<feature type="transmembrane region" description="Helical" evidence="27">
    <location>
        <begin position="492"/>
        <end position="514"/>
    </location>
</feature>
<evidence type="ECO:0000256" key="19">
    <source>
        <dbReference type="ARBA" id="ARBA00023180"/>
    </source>
</evidence>
<feature type="domain" description="CBS" evidence="28">
    <location>
        <begin position="680"/>
        <end position="741"/>
    </location>
</feature>
<keyword evidence="11 22" id="KW-0694">RNA-binding</keyword>
<evidence type="ECO:0000256" key="23">
    <source>
        <dbReference type="PROSITE-ProRule" id="PRU00703"/>
    </source>
</evidence>